<reference evidence="10" key="1">
    <citation type="journal article" date="2019" name="Int. J. Syst. Evol. Microbiol.">
        <title>The Global Catalogue of Microorganisms (GCM) 10K type strain sequencing project: providing services to taxonomists for standard genome sequencing and annotation.</title>
        <authorList>
            <consortium name="The Broad Institute Genomics Platform"/>
            <consortium name="The Broad Institute Genome Sequencing Center for Infectious Disease"/>
            <person name="Wu L."/>
            <person name="Ma J."/>
        </authorList>
    </citation>
    <scope>NUCLEOTIDE SEQUENCE [LARGE SCALE GENOMIC DNA]</scope>
    <source>
        <strain evidence="10">CGMCC 1.6375</strain>
    </source>
</reference>
<feature type="transmembrane region" description="Helical" evidence="6">
    <location>
        <begin position="308"/>
        <end position="337"/>
    </location>
</feature>
<comment type="caution">
    <text evidence="9">The sequence shown here is derived from an EMBL/GenBank/DDBJ whole genome shotgun (WGS) entry which is preliminary data.</text>
</comment>
<keyword evidence="3 6" id="KW-0812">Transmembrane</keyword>
<dbReference type="PANTHER" id="PTHR30572:SF18">
    <property type="entry name" value="ABC-TYPE MACROLIDE FAMILY EXPORT SYSTEM PERMEASE COMPONENT 2"/>
    <property type="match status" value="1"/>
</dbReference>
<keyword evidence="5 6" id="KW-0472">Membrane</keyword>
<evidence type="ECO:0000256" key="2">
    <source>
        <dbReference type="ARBA" id="ARBA00022475"/>
    </source>
</evidence>
<evidence type="ECO:0000259" key="7">
    <source>
        <dbReference type="Pfam" id="PF02687"/>
    </source>
</evidence>
<evidence type="ECO:0000313" key="9">
    <source>
        <dbReference type="EMBL" id="GGM74233.1"/>
    </source>
</evidence>
<feature type="domain" description="ABC3 transporter permease C-terminal" evidence="7">
    <location>
        <begin position="658"/>
        <end position="771"/>
    </location>
</feature>
<feature type="domain" description="ABC3 transporter permease C-terminal" evidence="7">
    <location>
        <begin position="267"/>
        <end position="383"/>
    </location>
</feature>
<comment type="subcellular location">
    <subcellularLocation>
        <location evidence="1">Cell membrane</location>
        <topology evidence="1">Multi-pass membrane protein</topology>
    </subcellularLocation>
</comment>
<evidence type="ECO:0000256" key="1">
    <source>
        <dbReference type="ARBA" id="ARBA00004651"/>
    </source>
</evidence>
<keyword evidence="2" id="KW-1003">Cell membrane</keyword>
<feature type="transmembrane region" description="Helical" evidence="6">
    <location>
        <begin position="707"/>
        <end position="727"/>
    </location>
</feature>
<sequence length="778" mass="87417">MYTFINLTGLTLGLGVAITLFWIVRFEYSFDRYHAKADRIYRVKSTDKFGEEQSHVHQTIIRMLKTQFPGVEAAANFYGMNPATVKIGQEIFSQNNIFFTQPEMLGMLDIRWIAGNAKQSLGAPGQVVLDEQTAAKLFKGNAMGKKLRYDNQRDLTVSGIIADLPANTEFPMQMIISWETMKQMQADLAKEDNLGGGDSMHQGYVLLKPGASTAPINAGLTRFTKSRQSETTVTSYELQPLSEMYFDVGKDPFNYSMPEWMLYTLTSIAAFLIFIACINFINLATVQAIQRGREVAVRKVLGSGRKQLIFQFFGETALLVWVAIVLGAALAGQLVTYSSELLNTHVDGSAVWTGETFVFLGVLAVTVTLLAGLYPALVLSGFQPVTALQNRVTLPYGGISRRSSLVVMQFVIAQVLVICTLLAMKQIRYFYEKDLGFEKSGIVTVHMPDRSAVYRERFRNQLKQYPEIREVAFGLTTPASRRNHWWGTMEHPGLPNGEETFRIQHVDTNYFRFFHIPMTAGRSFAAVDTARDLGQGHVVDIVVNEKATRDMGYDRPEKALGQHLKFWGMETNIIGVVKDYHSEDLTQKLVGHVYVYATWNFQLASIRIDNSKKAQALAHIGQHWKAMFPNYYYEPKFLEDDIRSFYDGERKLSNFLQIFAVLGILIGSLGLFGLVSFVVTQRTKEIGVRKVLGATVLSIVELISRDFLKLMVIAFAIAVPVAWYAMQRFLEKYTYKTDISVWVFVLAGVASVGVALVTISFQSIKAALMNPVKSLRSE</sequence>
<feature type="transmembrane region" description="Helical" evidence="6">
    <location>
        <begin position="655"/>
        <end position="680"/>
    </location>
</feature>
<feature type="transmembrane region" description="Helical" evidence="6">
    <location>
        <begin position="260"/>
        <end position="283"/>
    </location>
</feature>
<dbReference type="InterPro" id="IPR003838">
    <property type="entry name" value="ABC3_permease_C"/>
</dbReference>
<feature type="domain" description="MacB-like periplasmic core" evidence="8">
    <location>
        <begin position="3"/>
        <end position="221"/>
    </location>
</feature>
<dbReference type="RefSeq" id="WP_229207865.1">
    <property type="nucleotide sequence ID" value="NZ_BMLI01000001.1"/>
</dbReference>
<dbReference type="Pfam" id="PF12704">
    <property type="entry name" value="MacB_PCD"/>
    <property type="match status" value="1"/>
</dbReference>
<feature type="transmembrane region" description="Helical" evidence="6">
    <location>
        <begin position="403"/>
        <end position="424"/>
    </location>
</feature>
<keyword evidence="4 6" id="KW-1133">Transmembrane helix</keyword>
<dbReference type="InterPro" id="IPR050250">
    <property type="entry name" value="Macrolide_Exporter_MacB"/>
</dbReference>
<feature type="transmembrane region" description="Helical" evidence="6">
    <location>
        <begin position="739"/>
        <end position="761"/>
    </location>
</feature>
<evidence type="ECO:0000256" key="4">
    <source>
        <dbReference type="ARBA" id="ARBA00022989"/>
    </source>
</evidence>
<dbReference type="Pfam" id="PF02687">
    <property type="entry name" value="FtsX"/>
    <property type="match status" value="2"/>
</dbReference>
<evidence type="ECO:0000259" key="8">
    <source>
        <dbReference type="Pfam" id="PF12704"/>
    </source>
</evidence>
<dbReference type="InterPro" id="IPR025857">
    <property type="entry name" value="MacB_PCD"/>
</dbReference>
<dbReference type="Proteomes" id="UP000632339">
    <property type="component" value="Unassembled WGS sequence"/>
</dbReference>
<feature type="transmembrane region" description="Helical" evidence="6">
    <location>
        <begin position="357"/>
        <end position="382"/>
    </location>
</feature>
<organism evidence="9 10">
    <name type="scientific">Dyadobacter beijingensis</name>
    <dbReference type="NCBI Taxonomy" id="365489"/>
    <lineage>
        <taxon>Bacteria</taxon>
        <taxon>Pseudomonadati</taxon>
        <taxon>Bacteroidota</taxon>
        <taxon>Cytophagia</taxon>
        <taxon>Cytophagales</taxon>
        <taxon>Spirosomataceae</taxon>
        <taxon>Dyadobacter</taxon>
    </lineage>
</organism>
<evidence type="ECO:0000313" key="10">
    <source>
        <dbReference type="Proteomes" id="UP000632339"/>
    </source>
</evidence>
<accession>A0ABQ2HCU8</accession>
<dbReference type="EMBL" id="BMLI01000001">
    <property type="protein sequence ID" value="GGM74233.1"/>
    <property type="molecule type" value="Genomic_DNA"/>
</dbReference>
<evidence type="ECO:0000256" key="3">
    <source>
        <dbReference type="ARBA" id="ARBA00022692"/>
    </source>
</evidence>
<dbReference type="PANTHER" id="PTHR30572">
    <property type="entry name" value="MEMBRANE COMPONENT OF TRANSPORTER-RELATED"/>
    <property type="match status" value="1"/>
</dbReference>
<keyword evidence="10" id="KW-1185">Reference proteome</keyword>
<name>A0ABQ2HCU8_9BACT</name>
<proteinExistence type="predicted"/>
<protein>
    <submittedName>
        <fullName evidence="9">ABC transporter permease</fullName>
    </submittedName>
</protein>
<evidence type="ECO:0000256" key="5">
    <source>
        <dbReference type="ARBA" id="ARBA00023136"/>
    </source>
</evidence>
<gene>
    <name evidence="9" type="ORF">GCM10010967_02220</name>
</gene>
<evidence type="ECO:0000256" key="6">
    <source>
        <dbReference type="SAM" id="Phobius"/>
    </source>
</evidence>
<feature type="transmembrane region" description="Helical" evidence="6">
    <location>
        <begin position="7"/>
        <end position="24"/>
    </location>
</feature>